<comment type="caution">
    <text evidence="7">The sequence shown here is derived from an EMBL/GenBank/DDBJ whole genome shotgun (WGS) entry which is preliminary data.</text>
</comment>
<keyword evidence="4" id="KW-0687">Ribonucleoprotein</keyword>
<evidence type="ECO:0000256" key="6">
    <source>
        <dbReference type="SAM" id="MobiDB-lite"/>
    </source>
</evidence>
<dbReference type="SUPFAM" id="SSF50249">
    <property type="entry name" value="Nucleic acid-binding proteins"/>
    <property type="match status" value="1"/>
</dbReference>
<evidence type="ECO:0000256" key="3">
    <source>
        <dbReference type="ARBA" id="ARBA00022980"/>
    </source>
</evidence>
<protein>
    <recommendedName>
        <fullName evidence="5">30S ribosomal protein S17, chloroplastic</fullName>
    </recommendedName>
</protein>
<sequence>MPITLSSNSFSPNSNPTLNGSSRPSPLRKPTSFSLTPRRTALSPILAVKSLKGCIVCSTNDKIVSVEVTRLAPHPKYKCRIRKKKKKKFQAQDPDNQFKVRDYVQLEKSRPISKTKAFIAAPMPPRNVPKTPEAVPEDLGLPLESQQI</sequence>
<dbReference type="PANTHER" id="PTHR10744">
    <property type="entry name" value="40S RIBOSOMAL PROTEIN S11 FAMILY MEMBER"/>
    <property type="match status" value="1"/>
</dbReference>
<dbReference type="Gene3D" id="2.40.50.140">
    <property type="entry name" value="Nucleic acid-binding proteins"/>
    <property type="match status" value="1"/>
</dbReference>
<dbReference type="EMBL" id="BJWL01000020">
    <property type="protein sequence ID" value="GFZ08554.1"/>
    <property type="molecule type" value="Genomic_DNA"/>
</dbReference>
<dbReference type="CDD" id="cd00364">
    <property type="entry name" value="Ribosomal_uS17"/>
    <property type="match status" value="1"/>
</dbReference>
<dbReference type="PANTHER" id="PTHR10744:SF7">
    <property type="entry name" value="SMALL RIBOSOMAL SUBUNIT PROTEIN US17C"/>
    <property type="match status" value="1"/>
</dbReference>
<name>A0A7J0GCP7_9ERIC</name>
<feature type="compositionally biased region" description="Low complexity" evidence="6">
    <location>
        <begin position="1"/>
        <end position="19"/>
    </location>
</feature>
<evidence type="ECO:0000256" key="2">
    <source>
        <dbReference type="ARBA" id="ARBA00022946"/>
    </source>
</evidence>
<dbReference type="OrthoDB" id="274752at2759"/>
<evidence type="ECO:0000313" key="7">
    <source>
        <dbReference type="EMBL" id="GFZ08554.1"/>
    </source>
</evidence>
<dbReference type="GO" id="GO:0005840">
    <property type="term" value="C:ribosome"/>
    <property type="evidence" value="ECO:0007669"/>
    <property type="project" value="UniProtKB-KW"/>
</dbReference>
<dbReference type="InterPro" id="IPR000266">
    <property type="entry name" value="Ribosomal_uS17"/>
</dbReference>
<dbReference type="GO" id="GO:0006412">
    <property type="term" value="P:translation"/>
    <property type="evidence" value="ECO:0007669"/>
    <property type="project" value="InterPro"/>
</dbReference>
<keyword evidence="8" id="KW-1185">Reference proteome</keyword>
<feature type="region of interest" description="Disordered" evidence="6">
    <location>
        <begin position="121"/>
        <end position="148"/>
    </location>
</feature>
<evidence type="ECO:0000256" key="4">
    <source>
        <dbReference type="ARBA" id="ARBA00023274"/>
    </source>
</evidence>
<gene>
    <name evidence="7" type="ORF">Acr_20g0003620</name>
</gene>
<accession>A0A7J0GCP7</accession>
<keyword evidence="2" id="KW-0809">Transit peptide</keyword>
<dbReference type="GO" id="GO:0003735">
    <property type="term" value="F:structural constituent of ribosome"/>
    <property type="evidence" value="ECO:0007669"/>
    <property type="project" value="InterPro"/>
</dbReference>
<evidence type="ECO:0000256" key="1">
    <source>
        <dbReference type="ARBA" id="ARBA00010254"/>
    </source>
</evidence>
<proteinExistence type="inferred from homology"/>
<dbReference type="Pfam" id="PF00366">
    <property type="entry name" value="Ribosomal_S17"/>
    <property type="match status" value="1"/>
</dbReference>
<dbReference type="Proteomes" id="UP000585474">
    <property type="component" value="Unassembled WGS sequence"/>
</dbReference>
<reference evidence="7 8" key="1">
    <citation type="submission" date="2019-07" db="EMBL/GenBank/DDBJ databases">
        <title>De Novo Assembly of kiwifruit Actinidia rufa.</title>
        <authorList>
            <person name="Sugita-Konishi S."/>
            <person name="Sato K."/>
            <person name="Mori E."/>
            <person name="Abe Y."/>
            <person name="Kisaki G."/>
            <person name="Hamano K."/>
            <person name="Suezawa K."/>
            <person name="Otani M."/>
            <person name="Fukuda T."/>
            <person name="Manabe T."/>
            <person name="Gomi K."/>
            <person name="Tabuchi M."/>
            <person name="Akimitsu K."/>
            <person name="Kataoka I."/>
        </authorList>
    </citation>
    <scope>NUCLEOTIDE SEQUENCE [LARGE SCALE GENOMIC DNA]</scope>
    <source>
        <strain evidence="8">cv. Fuchu</strain>
    </source>
</reference>
<dbReference type="InterPro" id="IPR012340">
    <property type="entry name" value="NA-bd_OB-fold"/>
</dbReference>
<organism evidence="7 8">
    <name type="scientific">Actinidia rufa</name>
    <dbReference type="NCBI Taxonomy" id="165716"/>
    <lineage>
        <taxon>Eukaryota</taxon>
        <taxon>Viridiplantae</taxon>
        <taxon>Streptophyta</taxon>
        <taxon>Embryophyta</taxon>
        <taxon>Tracheophyta</taxon>
        <taxon>Spermatophyta</taxon>
        <taxon>Magnoliopsida</taxon>
        <taxon>eudicotyledons</taxon>
        <taxon>Gunneridae</taxon>
        <taxon>Pentapetalae</taxon>
        <taxon>asterids</taxon>
        <taxon>Ericales</taxon>
        <taxon>Actinidiaceae</taxon>
        <taxon>Actinidia</taxon>
    </lineage>
</organism>
<dbReference type="AlphaFoldDB" id="A0A7J0GCP7"/>
<comment type="similarity">
    <text evidence="1">Belongs to the universal ribosomal protein uS17 family.</text>
</comment>
<evidence type="ECO:0000256" key="5">
    <source>
        <dbReference type="ARBA" id="ARBA00035308"/>
    </source>
</evidence>
<dbReference type="GO" id="GO:1990904">
    <property type="term" value="C:ribonucleoprotein complex"/>
    <property type="evidence" value="ECO:0007669"/>
    <property type="project" value="UniProtKB-KW"/>
</dbReference>
<evidence type="ECO:0000313" key="8">
    <source>
        <dbReference type="Proteomes" id="UP000585474"/>
    </source>
</evidence>
<keyword evidence="3 7" id="KW-0689">Ribosomal protein</keyword>
<feature type="region of interest" description="Disordered" evidence="6">
    <location>
        <begin position="1"/>
        <end position="35"/>
    </location>
</feature>